<sequence length="124" mass="14152">MGTAHNRFVQKAGILPVFLGCMLDARLSWGPHITDLCKKLGFFQYALRTLTQNVNRESMLMFYRACIESRIRFGLIASRIRFGLIAWGGSSHVNRESMLMFYRACIESRIRFGLIAWGGSSQEP</sequence>
<gene>
    <name evidence="1" type="ORF">QE152_g17088</name>
</gene>
<dbReference type="EMBL" id="JASPKY010000168">
    <property type="protein sequence ID" value="KAK9728646.1"/>
    <property type="molecule type" value="Genomic_DNA"/>
</dbReference>
<evidence type="ECO:0000313" key="2">
    <source>
        <dbReference type="Proteomes" id="UP001458880"/>
    </source>
</evidence>
<proteinExistence type="predicted"/>
<evidence type="ECO:0000313" key="1">
    <source>
        <dbReference type="EMBL" id="KAK9728646.1"/>
    </source>
</evidence>
<name>A0AAW1L469_POPJA</name>
<accession>A0AAW1L469</accession>
<protein>
    <submittedName>
        <fullName evidence="1">Uncharacterized protein</fullName>
    </submittedName>
</protein>
<dbReference type="Proteomes" id="UP001458880">
    <property type="component" value="Unassembled WGS sequence"/>
</dbReference>
<dbReference type="AlphaFoldDB" id="A0AAW1L469"/>
<keyword evidence="2" id="KW-1185">Reference proteome</keyword>
<reference evidence="1 2" key="1">
    <citation type="journal article" date="2024" name="BMC Genomics">
        <title>De novo assembly and annotation of Popillia japonica's genome with initial clues to its potential as an invasive pest.</title>
        <authorList>
            <person name="Cucini C."/>
            <person name="Boschi S."/>
            <person name="Funari R."/>
            <person name="Cardaioli E."/>
            <person name="Iannotti N."/>
            <person name="Marturano G."/>
            <person name="Paoli F."/>
            <person name="Bruttini M."/>
            <person name="Carapelli A."/>
            <person name="Frati F."/>
            <person name="Nardi F."/>
        </authorList>
    </citation>
    <scope>NUCLEOTIDE SEQUENCE [LARGE SCALE GENOMIC DNA]</scope>
    <source>
        <strain evidence="1">DMR45628</strain>
    </source>
</reference>
<organism evidence="1 2">
    <name type="scientific">Popillia japonica</name>
    <name type="common">Japanese beetle</name>
    <dbReference type="NCBI Taxonomy" id="7064"/>
    <lineage>
        <taxon>Eukaryota</taxon>
        <taxon>Metazoa</taxon>
        <taxon>Ecdysozoa</taxon>
        <taxon>Arthropoda</taxon>
        <taxon>Hexapoda</taxon>
        <taxon>Insecta</taxon>
        <taxon>Pterygota</taxon>
        <taxon>Neoptera</taxon>
        <taxon>Endopterygota</taxon>
        <taxon>Coleoptera</taxon>
        <taxon>Polyphaga</taxon>
        <taxon>Scarabaeiformia</taxon>
        <taxon>Scarabaeidae</taxon>
        <taxon>Rutelinae</taxon>
        <taxon>Popillia</taxon>
    </lineage>
</organism>
<comment type="caution">
    <text evidence="1">The sequence shown here is derived from an EMBL/GenBank/DDBJ whole genome shotgun (WGS) entry which is preliminary data.</text>
</comment>